<organism evidence="1 2">
    <name type="scientific">Daphnia magna</name>
    <dbReference type="NCBI Taxonomy" id="35525"/>
    <lineage>
        <taxon>Eukaryota</taxon>
        <taxon>Metazoa</taxon>
        <taxon>Ecdysozoa</taxon>
        <taxon>Arthropoda</taxon>
        <taxon>Crustacea</taxon>
        <taxon>Branchiopoda</taxon>
        <taxon>Diplostraca</taxon>
        <taxon>Cladocera</taxon>
        <taxon>Anomopoda</taxon>
        <taxon>Daphniidae</taxon>
        <taxon>Daphnia</taxon>
    </lineage>
</organism>
<dbReference type="EMBL" id="JAOYFB010000038">
    <property type="protein sequence ID" value="KAK4025894.1"/>
    <property type="molecule type" value="Genomic_DNA"/>
</dbReference>
<evidence type="ECO:0000313" key="1">
    <source>
        <dbReference type="EMBL" id="KAK4025894.1"/>
    </source>
</evidence>
<protein>
    <submittedName>
        <fullName evidence="1">Uncharacterized protein</fullName>
    </submittedName>
</protein>
<evidence type="ECO:0000313" key="2">
    <source>
        <dbReference type="Proteomes" id="UP001234178"/>
    </source>
</evidence>
<proteinExistence type="predicted"/>
<name>A0ABR0ALA4_9CRUS</name>
<reference evidence="1 2" key="1">
    <citation type="journal article" date="2023" name="Nucleic Acids Res.">
        <title>The hologenome of Daphnia magna reveals possible DNA methylation and microbiome-mediated evolution of the host genome.</title>
        <authorList>
            <person name="Chaturvedi A."/>
            <person name="Li X."/>
            <person name="Dhandapani V."/>
            <person name="Marshall H."/>
            <person name="Kissane S."/>
            <person name="Cuenca-Cambronero M."/>
            <person name="Asole G."/>
            <person name="Calvet F."/>
            <person name="Ruiz-Romero M."/>
            <person name="Marangio P."/>
            <person name="Guigo R."/>
            <person name="Rago D."/>
            <person name="Mirbahai L."/>
            <person name="Eastwood N."/>
            <person name="Colbourne J.K."/>
            <person name="Zhou J."/>
            <person name="Mallon E."/>
            <person name="Orsini L."/>
        </authorList>
    </citation>
    <scope>NUCLEOTIDE SEQUENCE [LARGE SCALE GENOMIC DNA]</scope>
    <source>
        <strain evidence="1">LRV0_1</strain>
    </source>
</reference>
<sequence length="89" mass="10035">MRLRDWPPTGFHNSCTHPLTLGLLHRHFFTLAARDYVEQLKVISKGTSCHSLLPSFVRKRLVSSDCRLSDVDLGIALGLDDSFKFSCSD</sequence>
<comment type="caution">
    <text evidence="1">The sequence shown here is derived from an EMBL/GenBank/DDBJ whole genome shotgun (WGS) entry which is preliminary data.</text>
</comment>
<accession>A0ABR0ALA4</accession>
<gene>
    <name evidence="1" type="ORF">OUZ56_014931</name>
</gene>
<dbReference type="Proteomes" id="UP001234178">
    <property type="component" value="Unassembled WGS sequence"/>
</dbReference>
<keyword evidence="2" id="KW-1185">Reference proteome</keyword>